<dbReference type="Proteomes" id="UP000001890">
    <property type="component" value="Chromosome"/>
</dbReference>
<dbReference type="InterPro" id="IPR009009">
    <property type="entry name" value="RlpA-like_DPBB"/>
</dbReference>
<dbReference type="Pfam" id="PF03330">
    <property type="entry name" value="DPBB_1"/>
    <property type="match status" value="1"/>
</dbReference>
<gene>
    <name evidence="3" type="ordered locus">XALc_0836</name>
</gene>
<dbReference type="PANTHER" id="PTHR31836:SF21">
    <property type="entry name" value="EXPANSIN-LIKE PROTEIN 7"/>
    <property type="match status" value="1"/>
</dbReference>
<accession>D2UC63</accession>
<dbReference type="NCBIfam" id="NF041144">
    <property type="entry name" value="expansin_EXLX1"/>
    <property type="match status" value="1"/>
</dbReference>
<dbReference type="PANTHER" id="PTHR31836">
    <property type="match status" value="1"/>
</dbReference>
<dbReference type="AlphaFoldDB" id="D2UC63"/>
<protein>
    <recommendedName>
        <fullName evidence="2">RlpA-like protein double-psi beta-barrel domain-containing protein</fullName>
    </recommendedName>
</protein>
<proteinExistence type="predicted"/>
<dbReference type="Gene3D" id="2.60.40.760">
    <property type="entry name" value="Expansin, cellulose-binding-like domain"/>
    <property type="match status" value="1"/>
</dbReference>
<dbReference type="eggNOG" id="COG4305">
    <property type="taxonomic scope" value="Bacteria"/>
</dbReference>
<reference evidence="3 4" key="1">
    <citation type="journal article" date="2009" name="BMC Genomics">
        <title>The complete genome sequence of Xanthomonas albilineans provides new insights into the reductive genome evolution of the xylem-limited Xanthomonadaceae.</title>
        <authorList>
            <person name="Pieretti I."/>
            <person name="Royer M."/>
            <person name="Barbe V."/>
            <person name="Carrere S."/>
            <person name="Koebnik R."/>
            <person name="Cociancich S."/>
            <person name="Couloux A."/>
            <person name="Darrasse A."/>
            <person name="Gouzy J."/>
            <person name="Jacques M.A."/>
            <person name="Lauber E."/>
            <person name="Manceau C."/>
            <person name="Mangenot S."/>
            <person name="Poussier S."/>
            <person name="Segurens B."/>
            <person name="Szurek B."/>
            <person name="Verdier V."/>
            <person name="Arlat M."/>
            <person name="Rott P."/>
        </authorList>
    </citation>
    <scope>NUCLEOTIDE SEQUENCE [LARGE SCALE GENOMIC DNA]</scope>
    <source>
        <strain evidence="4">GPE PC73 / CFBP 7063</strain>
    </source>
</reference>
<evidence type="ECO:0000256" key="1">
    <source>
        <dbReference type="ARBA" id="ARBA00022729"/>
    </source>
</evidence>
<feature type="domain" description="RlpA-like protein double-psi beta-barrel" evidence="2">
    <location>
        <begin position="33"/>
        <end position="80"/>
    </location>
</feature>
<dbReference type="InterPro" id="IPR036749">
    <property type="entry name" value="Expansin_CBD_sf"/>
</dbReference>
<dbReference type="Gene3D" id="2.40.40.10">
    <property type="entry name" value="RlpA-like domain"/>
    <property type="match status" value="1"/>
</dbReference>
<evidence type="ECO:0000259" key="2">
    <source>
        <dbReference type="Pfam" id="PF03330"/>
    </source>
</evidence>
<evidence type="ECO:0000313" key="4">
    <source>
        <dbReference type="Proteomes" id="UP000001890"/>
    </source>
</evidence>
<dbReference type="InterPro" id="IPR049818">
    <property type="entry name" value="Expansin_EXLX1-like"/>
</dbReference>
<dbReference type="CDD" id="cd22272">
    <property type="entry name" value="DPBB_EXLX1-like"/>
    <property type="match status" value="1"/>
</dbReference>
<dbReference type="EMBL" id="FP565176">
    <property type="protein sequence ID" value="CBA15354.1"/>
    <property type="molecule type" value="Genomic_DNA"/>
</dbReference>
<dbReference type="SUPFAM" id="SSF49590">
    <property type="entry name" value="PHL pollen allergen"/>
    <property type="match status" value="1"/>
</dbReference>
<keyword evidence="1" id="KW-0732">Signal</keyword>
<organism evidence="3 4">
    <name type="scientific">Xanthomonas albilineans (strain GPE PC73 / CFBP 7063)</name>
    <dbReference type="NCBI Taxonomy" id="380358"/>
    <lineage>
        <taxon>Bacteria</taxon>
        <taxon>Pseudomonadati</taxon>
        <taxon>Pseudomonadota</taxon>
        <taxon>Gammaproteobacteria</taxon>
        <taxon>Lysobacterales</taxon>
        <taxon>Lysobacteraceae</taxon>
        <taxon>Xanthomonas</taxon>
    </lineage>
</organism>
<name>D2UC63_XANAP</name>
<sequence>MLLDPTPSDAMITALNPIQLNYGGVRAALGGAYLQVQGPKGTVTVYVNDVNNGGDNCSMDMSPNAFSAIGDTSAGHIPITWKVVQAPITGNLQYWIKDGSSPYWAAIQVRNHLYPVVKFEYKKDGDWISLPKTDYNHFVGENVGAQMLEVRITDIRGMVVTDTIPPLPSGGDQKTYYVDGHVQFPRDEDIQSRH</sequence>
<dbReference type="InterPro" id="IPR036908">
    <property type="entry name" value="RlpA-like_sf"/>
</dbReference>
<dbReference type="KEGG" id="xal:XALC_0836"/>
<dbReference type="STRING" id="380358.XALC_0836"/>
<dbReference type="InterPro" id="IPR051477">
    <property type="entry name" value="Expansin_CellWall"/>
</dbReference>
<evidence type="ECO:0000313" key="3">
    <source>
        <dbReference type="EMBL" id="CBA15354.1"/>
    </source>
</evidence>
<keyword evidence="4" id="KW-1185">Reference proteome</keyword>
<dbReference type="SUPFAM" id="SSF50685">
    <property type="entry name" value="Barwin-like endoglucanases"/>
    <property type="match status" value="1"/>
</dbReference>